<dbReference type="GO" id="GO:0005886">
    <property type="term" value="C:plasma membrane"/>
    <property type="evidence" value="ECO:0007669"/>
    <property type="project" value="TreeGrafter"/>
</dbReference>
<feature type="transmembrane region" description="Helical" evidence="2">
    <location>
        <begin position="50"/>
        <end position="70"/>
    </location>
</feature>
<keyword evidence="2" id="KW-1133">Transmembrane helix</keyword>
<feature type="transmembrane region" description="Helical" evidence="2">
    <location>
        <begin position="6"/>
        <end position="21"/>
    </location>
</feature>
<evidence type="ECO:0000313" key="4">
    <source>
        <dbReference type="EMBL" id="XDK32253.1"/>
    </source>
</evidence>
<reference evidence="4" key="1">
    <citation type="submission" date="2024-07" db="EMBL/GenBank/DDBJ databases">
        <title>Halotolerant mesophilic bacterium Ornithinibacillus sp. 4-3, sp. nov., isolated from soil.</title>
        <authorList>
            <person name="Sidarenka A.V."/>
            <person name="Guliayeva D.E."/>
            <person name="Leanovich S.I."/>
            <person name="Hileuskaya K.S."/>
            <person name="Akhremchuk A.E."/>
            <person name="Sikolenko M.A."/>
            <person name="Valentovich L.N."/>
        </authorList>
    </citation>
    <scope>NUCLEOTIDE SEQUENCE</scope>
    <source>
        <strain evidence="4">4-3</strain>
    </source>
</reference>
<dbReference type="GO" id="GO:0004190">
    <property type="term" value="F:aspartic-type endopeptidase activity"/>
    <property type="evidence" value="ECO:0007669"/>
    <property type="project" value="InterPro"/>
</dbReference>
<dbReference type="PANTHER" id="PTHR30487:SF0">
    <property type="entry name" value="PREPILIN LEADER PEPTIDASE_N-METHYLTRANSFERASE-RELATED"/>
    <property type="match status" value="1"/>
</dbReference>
<name>A0AB39HM35_9BACI</name>
<protein>
    <submittedName>
        <fullName evidence="4">Prepilin peptidase</fullName>
    </submittedName>
</protein>
<feature type="domain" description="Prepilin type IV endopeptidase peptidase" evidence="3">
    <location>
        <begin position="6"/>
        <end position="109"/>
    </location>
</feature>
<evidence type="ECO:0000259" key="3">
    <source>
        <dbReference type="Pfam" id="PF01478"/>
    </source>
</evidence>
<dbReference type="Gene3D" id="1.20.120.1220">
    <property type="match status" value="1"/>
</dbReference>
<sequence length="178" mass="19975">MLWNTIILAVFLIIVAFYDVRKHKIPNWLNVTGMLTGIFYHLLVNKLDGFLFSIFGLLVGLGIMLVLYVFKAIGAGDVKLFAAIGAISGTLFTLYSIMYSIIFAGIIAIIILIFTKTLLVNLTLAGLHILESIKKKSLTPLDEFKNNISNRFPFIYAVVPGVIVTYYYMFIEVVQKVQ</sequence>
<feature type="transmembrane region" description="Helical" evidence="2">
    <location>
        <begin position="101"/>
        <end position="130"/>
    </location>
</feature>
<dbReference type="InterPro" id="IPR050882">
    <property type="entry name" value="Prepilin_peptidase/N-MTase"/>
</dbReference>
<proteinExistence type="inferred from homology"/>
<evidence type="ECO:0000256" key="1">
    <source>
        <dbReference type="ARBA" id="ARBA00005801"/>
    </source>
</evidence>
<feature type="transmembrane region" description="Helical" evidence="2">
    <location>
        <begin position="77"/>
        <end position="95"/>
    </location>
</feature>
<dbReference type="RefSeq" id="WP_368652974.1">
    <property type="nucleotide sequence ID" value="NZ_CP162599.1"/>
</dbReference>
<keyword evidence="2" id="KW-0812">Transmembrane</keyword>
<dbReference type="InterPro" id="IPR000045">
    <property type="entry name" value="Prepilin_IV_endopep_pep"/>
</dbReference>
<dbReference type="EMBL" id="CP162599">
    <property type="protein sequence ID" value="XDK32253.1"/>
    <property type="molecule type" value="Genomic_DNA"/>
</dbReference>
<dbReference type="Pfam" id="PF01478">
    <property type="entry name" value="Peptidase_A24"/>
    <property type="match status" value="1"/>
</dbReference>
<keyword evidence="2" id="KW-0472">Membrane</keyword>
<feature type="transmembrane region" description="Helical" evidence="2">
    <location>
        <begin position="28"/>
        <end position="44"/>
    </location>
</feature>
<feature type="transmembrane region" description="Helical" evidence="2">
    <location>
        <begin position="151"/>
        <end position="171"/>
    </location>
</feature>
<gene>
    <name evidence="4" type="ORF">AB4Y30_14710</name>
</gene>
<accession>A0AB39HM35</accession>
<evidence type="ECO:0000256" key="2">
    <source>
        <dbReference type="SAM" id="Phobius"/>
    </source>
</evidence>
<dbReference type="AlphaFoldDB" id="A0AB39HM35"/>
<dbReference type="GO" id="GO:0006465">
    <property type="term" value="P:signal peptide processing"/>
    <property type="evidence" value="ECO:0007669"/>
    <property type="project" value="TreeGrafter"/>
</dbReference>
<comment type="similarity">
    <text evidence="1">Belongs to the peptidase A24 family.</text>
</comment>
<dbReference type="PANTHER" id="PTHR30487">
    <property type="entry name" value="TYPE 4 PREPILIN-LIKE PROTEINS LEADER PEPTIDE-PROCESSING ENZYME"/>
    <property type="match status" value="1"/>
</dbReference>
<organism evidence="4">
    <name type="scientific">Ornithinibacillus sp. 4-3</name>
    <dbReference type="NCBI Taxonomy" id="3231488"/>
    <lineage>
        <taxon>Bacteria</taxon>
        <taxon>Bacillati</taxon>
        <taxon>Bacillota</taxon>
        <taxon>Bacilli</taxon>
        <taxon>Bacillales</taxon>
        <taxon>Bacillaceae</taxon>
        <taxon>Ornithinibacillus</taxon>
    </lineage>
</organism>